<evidence type="ECO:0000256" key="2">
    <source>
        <dbReference type="ARBA" id="ARBA00022741"/>
    </source>
</evidence>
<evidence type="ECO:0000313" key="8">
    <source>
        <dbReference type="EMBL" id="REE96561.1"/>
    </source>
</evidence>
<dbReference type="Gene3D" id="3.30.200.20">
    <property type="entry name" value="Phosphorylase Kinase, domain 1"/>
    <property type="match status" value="1"/>
</dbReference>
<feature type="region of interest" description="Disordered" evidence="5">
    <location>
        <begin position="350"/>
        <end position="386"/>
    </location>
</feature>
<keyword evidence="6" id="KW-0472">Membrane</keyword>
<keyword evidence="2" id="KW-0547">Nucleotide-binding</keyword>
<dbReference type="Gene3D" id="1.10.510.10">
    <property type="entry name" value="Transferase(Phosphotransferase) domain 1"/>
    <property type="match status" value="1"/>
</dbReference>
<feature type="domain" description="Protein kinase" evidence="7">
    <location>
        <begin position="1"/>
        <end position="248"/>
    </location>
</feature>
<keyword evidence="9" id="KW-1185">Reference proteome</keyword>
<name>A0A3D9SY71_9ACTN</name>
<sequence length="566" mass="59527">MGAVYRGVAPDGRPVAVKVIRRELAADAGFRARFTDEVTNARRVASFCTARVLDHGEADGAPYLVTEYIEGPSLSDHVDEHGPLPAEPLRALAVGIATALVAIHGVRLVHRDLKPSNVLLSADGPRVIDFGVARALDSSERHTQTGFVVGSPGWIAPEQLFDGRVDTAVDVFTWGSLIAYAATGRHPYGSGNMMVLATKAYQGSHDLTGVPDALRPLITAALDPDPSRRPSAENLVVALVGDADDPQTGARRLVTQAWTPAALPPAMFAPPAPTPPSFPTPAPAPAPYMAPYMAPPQMPQMPMAAHSTPPPFTPPPMPARGSAGPAVALIAIGLLVVLVVGVAAYVLQQGPDGSGPGASGGTTGSGRTADPGSSGGTGRTAGGNEVTTLPDLCRALTKVLPAKARGAPFDPAKNTSPDLRFCNWERRNNVGALDLSVDAQIFQTLGDRTGTQRAREEMDGNYENVGDPTYHRSRERLSGLGDEAIASEQFSPITAGPSEDDLRSYWMGGARLYVRRANVVIDVKWTAADYPPSVRGGRTLKGRNLPYAQARREAIELAKAALAQIG</sequence>
<keyword evidence="4" id="KW-0067">ATP-binding</keyword>
<dbReference type="EMBL" id="QTTT01000001">
    <property type="protein sequence ID" value="REE96561.1"/>
    <property type="molecule type" value="Genomic_DNA"/>
</dbReference>
<dbReference type="Proteomes" id="UP000256661">
    <property type="component" value="Unassembled WGS sequence"/>
</dbReference>
<keyword evidence="1" id="KW-0808">Transferase</keyword>
<dbReference type="OrthoDB" id="3915799at2"/>
<keyword evidence="8" id="KW-0723">Serine/threonine-protein kinase</keyword>
<dbReference type="Pfam" id="PF00069">
    <property type="entry name" value="Pkinase"/>
    <property type="match status" value="1"/>
</dbReference>
<proteinExistence type="predicted"/>
<keyword evidence="6" id="KW-0812">Transmembrane</keyword>
<protein>
    <submittedName>
        <fullName evidence="8">Serine/threonine protein kinase</fullName>
    </submittedName>
</protein>
<gene>
    <name evidence="8" type="ORF">DFJ69_1999</name>
</gene>
<comment type="caution">
    <text evidence="8">The sequence shown here is derived from an EMBL/GenBank/DDBJ whole genome shotgun (WGS) entry which is preliminary data.</text>
</comment>
<dbReference type="SMART" id="SM00220">
    <property type="entry name" value="S_TKc"/>
    <property type="match status" value="1"/>
</dbReference>
<dbReference type="PANTHER" id="PTHR43289:SF34">
    <property type="entry name" value="SERINE_THREONINE-PROTEIN KINASE YBDM-RELATED"/>
    <property type="match status" value="1"/>
</dbReference>
<organism evidence="8 9">
    <name type="scientific">Thermomonospora umbrina</name>
    <dbReference type="NCBI Taxonomy" id="111806"/>
    <lineage>
        <taxon>Bacteria</taxon>
        <taxon>Bacillati</taxon>
        <taxon>Actinomycetota</taxon>
        <taxon>Actinomycetes</taxon>
        <taxon>Streptosporangiales</taxon>
        <taxon>Thermomonosporaceae</taxon>
        <taxon>Thermomonospora</taxon>
    </lineage>
</organism>
<dbReference type="PROSITE" id="PS00108">
    <property type="entry name" value="PROTEIN_KINASE_ST"/>
    <property type="match status" value="1"/>
</dbReference>
<feature type="compositionally biased region" description="Gly residues" evidence="5">
    <location>
        <begin position="352"/>
        <end position="364"/>
    </location>
</feature>
<feature type="transmembrane region" description="Helical" evidence="6">
    <location>
        <begin position="326"/>
        <end position="347"/>
    </location>
</feature>
<keyword evidence="6" id="KW-1133">Transmembrane helix</keyword>
<dbReference type="PROSITE" id="PS50011">
    <property type="entry name" value="PROTEIN_KINASE_DOM"/>
    <property type="match status" value="1"/>
</dbReference>
<dbReference type="SUPFAM" id="SSF56112">
    <property type="entry name" value="Protein kinase-like (PK-like)"/>
    <property type="match status" value="1"/>
</dbReference>
<evidence type="ECO:0000256" key="1">
    <source>
        <dbReference type="ARBA" id="ARBA00022679"/>
    </source>
</evidence>
<dbReference type="InterPro" id="IPR011009">
    <property type="entry name" value="Kinase-like_dom_sf"/>
</dbReference>
<evidence type="ECO:0000259" key="7">
    <source>
        <dbReference type="PROSITE" id="PS50011"/>
    </source>
</evidence>
<evidence type="ECO:0000256" key="4">
    <source>
        <dbReference type="ARBA" id="ARBA00022840"/>
    </source>
</evidence>
<dbReference type="AlphaFoldDB" id="A0A3D9SY71"/>
<dbReference type="InterPro" id="IPR008271">
    <property type="entry name" value="Ser/Thr_kinase_AS"/>
</dbReference>
<dbReference type="GO" id="GO:0004674">
    <property type="term" value="F:protein serine/threonine kinase activity"/>
    <property type="evidence" value="ECO:0007669"/>
    <property type="project" value="UniProtKB-KW"/>
</dbReference>
<keyword evidence="3 8" id="KW-0418">Kinase</keyword>
<dbReference type="PANTHER" id="PTHR43289">
    <property type="entry name" value="MITOGEN-ACTIVATED PROTEIN KINASE KINASE KINASE 20-RELATED"/>
    <property type="match status" value="1"/>
</dbReference>
<reference evidence="8 9" key="1">
    <citation type="submission" date="2018-08" db="EMBL/GenBank/DDBJ databases">
        <title>Sequencing the genomes of 1000 actinobacteria strains.</title>
        <authorList>
            <person name="Klenk H.-P."/>
        </authorList>
    </citation>
    <scope>NUCLEOTIDE SEQUENCE [LARGE SCALE GENOMIC DNA]</scope>
    <source>
        <strain evidence="8 9">DSM 43927</strain>
    </source>
</reference>
<dbReference type="CDD" id="cd14014">
    <property type="entry name" value="STKc_PknB_like"/>
    <property type="match status" value="1"/>
</dbReference>
<evidence type="ECO:0000256" key="5">
    <source>
        <dbReference type="SAM" id="MobiDB-lite"/>
    </source>
</evidence>
<evidence type="ECO:0000256" key="6">
    <source>
        <dbReference type="SAM" id="Phobius"/>
    </source>
</evidence>
<accession>A0A3D9SY71</accession>
<evidence type="ECO:0000256" key="3">
    <source>
        <dbReference type="ARBA" id="ARBA00022777"/>
    </source>
</evidence>
<dbReference type="GO" id="GO:0005524">
    <property type="term" value="F:ATP binding"/>
    <property type="evidence" value="ECO:0007669"/>
    <property type="project" value="UniProtKB-KW"/>
</dbReference>
<evidence type="ECO:0000313" key="9">
    <source>
        <dbReference type="Proteomes" id="UP000256661"/>
    </source>
</evidence>
<dbReference type="InterPro" id="IPR000719">
    <property type="entry name" value="Prot_kinase_dom"/>
</dbReference>